<keyword evidence="2" id="KW-1185">Reference proteome</keyword>
<gene>
    <name evidence="1" type="ORF">FBU59_006935</name>
</gene>
<evidence type="ECO:0000313" key="2">
    <source>
        <dbReference type="Proteomes" id="UP001150603"/>
    </source>
</evidence>
<dbReference type="Proteomes" id="UP001150603">
    <property type="component" value="Unassembled WGS sequence"/>
</dbReference>
<proteinExistence type="predicted"/>
<reference evidence="1" key="1">
    <citation type="submission" date="2022-07" db="EMBL/GenBank/DDBJ databases">
        <title>Phylogenomic reconstructions and comparative analyses of Kickxellomycotina fungi.</title>
        <authorList>
            <person name="Reynolds N.K."/>
            <person name="Stajich J.E."/>
            <person name="Barry K."/>
            <person name="Grigoriev I.V."/>
            <person name="Crous P."/>
            <person name="Smith M.E."/>
        </authorList>
    </citation>
    <scope>NUCLEOTIDE SEQUENCE</scope>
    <source>
        <strain evidence="1">NRRL 5244</strain>
    </source>
</reference>
<organism evidence="1 2">
    <name type="scientific">Linderina macrospora</name>
    <dbReference type="NCBI Taxonomy" id="4868"/>
    <lineage>
        <taxon>Eukaryota</taxon>
        <taxon>Fungi</taxon>
        <taxon>Fungi incertae sedis</taxon>
        <taxon>Zoopagomycota</taxon>
        <taxon>Kickxellomycotina</taxon>
        <taxon>Kickxellomycetes</taxon>
        <taxon>Kickxellales</taxon>
        <taxon>Kickxellaceae</taxon>
        <taxon>Linderina</taxon>
    </lineage>
</organism>
<dbReference type="EMBL" id="JANBPW010006343">
    <property type="protein sequence ID" value="KAJ1930796.1"/>
    <property type="molecule type" value="Genomic_DNA"/>
</dbReference>
<evidence type="ECO:0000313" key="1">
    <source>
        <dbReference type="EMBL" id="KAJ1930796.1"/>
    </source>
</evidence>
<protein>
    <submittedName>
        <fullName evidence="1">Uncharacterized protein</fullName>
    </submittedName>
</protein>
<sequence length="158" mass="18211">MPWYQAVELLKDCRVDPYLPSVIAWCIQHNVPMGVNLIQLVFKRNLTEQERGYLEVFSNTAEIQENGQWRITFRDDSELGHDKAATIESVRNRYASKPKVVFLGDGVSDIASAKKADYLFARRGLDLDVWCNQNNVPHESFDDFSFIAKRLEEINNSL</sequence>
<accession>A0ACC1IYE1</accession>
<comment type="caution">
    <text evidence="1">The sequence shown here is derived from an EMBL/GenBank/DDBJ whole genome shotgun (WGS) entry which is preliminary data.</text>
</comment>
<name>A0ACC1IYE1_9FUNG</name>